<dbReference type="EMBL" id="VFPJ01000001">
    <property type="protein sequence ID" value="TQM40293.1"/>
    <property type="molecule type" value="Genomic_DNA"/>
</dbReference>
<evidence type="ECO:0000259" key="1">
    <source>
        <dbReference type="Pfam" id="PF13588"/>
    </source>
</evidence>
<dbReference type="InterPro" id="IPR029464">
    <property type="entry name" value="HSDR_N"/>
</dbReference>
<dbReference type="Proteomes" id="UP000320773">
    <property type="component" value="Unassembled WGS sequence"/>
</dbReference>
<evidence type="ECO:0000313" key="3">
    <source>
        <dbReference type="Proteomes" id="UP000320773"/>
    </source>
</evidence>
<reference evidence="2 3" key="1">
    <citation type="submission" date="2019-06" db="EMBL/GenBank/DDBJ databases">
        <title>Genomic Encyclopedia of Archaeal and Bacterial Type Strains, Phase II (KMG-II): from individual species to whole genera.</title>
        <authorList>
            <person name="Goeker M."/>
        </authorList>
    </citation>
    <scope>NUCLEOTIDE SEQUENCE [LARGE SCALE GENOMIC DNA]</scope>
    <source>
        <strain evidence="2 3">DSM 24789</strain>
    </source>
</reference>
<sequence length="184" mass="21842">MGYPNTDFFNKKTKLQQTLIQALYNSYIFIYFCAMQELNFPVFEFRFKKIANKTAIFDEIRKKFIILTPEEWVRQHVVQYLIQVLRYPKSLINVEKVLKINNLTKRYDVVVFQKDGSIFLLVECKAPQIKISQDTFDQIARYNLTLKAQYLMVSNGLNHYFCSLDFDAEAYTFLSQLPLMNQPN</sequence>
<comment type="caution">
    <text evidence="2">The sequence shown here is derived from an EMBL/GenBank/DDBJ whole genome shotgun (WGS) entry which is preliminary data.</text>
</comment>
<name>A0A543G2H2_9FLAO</name>
<evidence type="ECO:0000313" key="2">
    <source>
        <dbReference type="EMBL" id="TQM40293.1"/>
    </source>
</evidence>
<feature type="domain" description="Type I restriction enzyme R protein N-terminal" evidence="1">
    <location>
        <begin position="69"/>
        <end position="178"/>
    </location>
</feature>
<proteinExistence type="predicted"/>
<accession>A0A543G2H2</accession>
<dbReference type="Pfam" id="PF13588">
    <property type="entry name" value="HSDR_N_2"/>
    <property type="match status" value="1"/>
</dbReference>
<organism evidence="2 3">
    <name type="scientific">Flavobacterium branchiophilum</name>
    <dbReference type="NCBI Taxonomy" id="55197"/>
    <lineage>
        <taxon>Bacteria</taxon>
        <taxon>Pseudomonadati</taxon>
        <taxon>Bacteroidota</taxon>
        <taxon>Flavobacteriia</taxon>
        <taxon>Flavobacteriales</taxon>
        <taxon>Flavobacteriaceae</taxon>
        <taxon>Flavobacterium</taxon>
    </lineage>
</organism>
<gene>
    <name evidence="2" type="ORF">BC670_1172</name>
</gene>
<dbReference type="AlphaFoldDB" id="A0A543G2H2"/>
<protein>
    <submittedName>
        <fullName evidence="2">Type I restriction and modification enzyme subunit R-like protein</fullName>
    </submittedName>
</protein>